<feature type="region of interest" description="Disordered" evidence="4">
    <location>
        <begin position="389"/>
        <end position="409"/>
    </location>
</feature>
<accession>A0A078ASW0</accession>
<keyword evidence="6" id="KW-1185">Reference proteome</keyword>
<feature type="compositionally biased region" description="Low complexity" evidence="4">
    <location>
        <begin position="389"/>
        <end position="404"/>
    </location>
</feature>
<feature type="region of interest" description="Disordered" evidence="4">
    <location>
        <begin position="964"/>
        <end position="986"/>
    </location>
</feature>
<feature type="compositionally biased region" description="Polar residues" evidence="4">
    <location>
        <begin position="261"/>
        <end position="275"/>
    </location>
</feature>
<evidence type="ECO:0000256" key="4">
    <source>
        <dbReference type="SAM" id="MobiDB-lite"/>
    </source>
</evidence>
<proteinExistence type="predicted"/>
<feature type="compositionally biased region" description="Basic and acidic residues" evidence="4">
    <location>
        <begin position="969"/>
        <end position="978"/>
    </location>
</feature>
<feature type="region of interest" description="Disordered" evidence="4">
    <location>
        <begin position="289"/>
        <end position="311"/>
    </location>
</feature>
<feature type="compositionally biased region" description="Basic and acidic residues" evidence="4">
    <location>
        <begin position="1467"/>
        <end position="1479"/>
    </location>
</feature>
<feature type="compositionally biased region" description="Acidic residues" evidence="4">
    <location>
        <begin position="1390"/>
        <end position="1403"/>
    </location>
</feature>
<dbReference type="InParanoid" id="A0A078ASW0"/>
<feature type="compositionally biased region" description="Basic residues" evidence="4">
    <location>
        <begin position="1268"/>
        <end position="1283"/>
    </location>
</feature>
<feature type="compositionally biased region" description="Low complexity" evidence="4">
    <location>
        <begin position="291"/>
        <end position="302"/>
    </location>
</feature>
<dbReference type="PANTHER" id="PTHR45981">
    <property type="entry name" value="LD02310P"/>
    <property type="match status" value="1"/>
</dbReference>
<feature type="compositionally biased region" description="Basic residues" evidence="4">
    <location>
        <begin position="1411"/>
        <end position="1423"/>
    </location>
</feature>
<sequence length="1479" mass="172007">MDTNPNQSDKNQIAEQEISSLADTEVKETNEVQPLENQEINFQGFGELKILPTQDQHSAYKFDLAIKFAKYITFRVGTGNPDDASTDLEISLLSLVLKGSPYRIHQIIQLLDEQSTLESNAPLMQATSIILARIDKPESMFIDLGASSNQKEFFFDIQFKDRLIVNLQLKQEKILEMIQNSTENAITSLLQDQIYLENLRSEVDLQFITFNAIEFKSPWVVVQEVAENEATENLHQQNLASSDQLQPDDYSIEDSKCGDLDQNNSANEQNASKEQTLQLQQVNPAIDQHLQSQKNQQSQSQEKSSKPTSVEKFKQLIEQSTQEERKQQYDIFLQYFHNVGGFQDMDINALAEESTMAQLQSNFNSQVPKQSNRDKSQTSRAVAVPNIIQNESSSLQSQDDQDAIQQKDQEETQINTMISQKQTQIRLPADQLKYQENEKKQQKYNEGKNTPMKFNQDNQAQVEAFIDSQDQLDVATLYKHRSQKNFFSFDKIMEEIQKLDKELSDAYEIYYDHFKHGFKDHIIKLRNTIDNSIRHGKQTVEIKPDPMPENIAHIKYNTIAVKNNDLRLKDFQPPNWKRQYEIQSDILLRNHHKDSQFLKYNWITLKLPVHTAVEVAILEEMLVSLNDVLKMETGCSTQHQTGSPYFFQGNYRLMYFPHKYLTNREQRHKVREVSFSTYQTKSPGKVFNELVVFKREKRQNYRSYYSYLDELMSCANILMDGVIYNDKKSFLAYLCCLNPMLKALVLNDILITPDNFPFVDVMNVIVFNRHLHNYEFNCIYDSEQLSSNISGELIQSIYDIICKNKETFEPILQKGSLVVEFSYTFAGFYLKQVHFAVLRTDATNTLWMQSSKTRSIIIPQIAMSGSSTCRYQFITDDLFFDKMNANRYNIDTYRVRFYTCLRQQKLSRSSLDDSPIVCHYNLRNRLVLLFSMYSLLDMPELIKGLDKESTHALNLTELFLQDFESNPDDNSKPIPRDDSESDDNEDNLEDYRDEMVLKAQEQLLDTTHGFGAQQRDADLKKSLLGRIIKYQEAILNAQEYLKMQTNCRLQNIVQQLKFPFTKDVKIEYGLPWDLCYWISNDSFYERVIYTENLLGNQSVLKYSKIGYLHRSKCPLKIEVVQKLLQQNYVNPRSKRKRRGLYSSPIIHASQKAQLLSYWNGYGYFKDDTAYLKKVTSKDKQINSRESSRTSNKSGRQSNYSAASRDSGHNDQEEEKRPDKMEDTVDEISTFEKHFFVYIEDFLTQSVVSNSDVAKISQAAQDLKDAKNKGLKNKNQRNQSRKGSKAQSFLDLIMKDSTDKGLKSIKPNSSLNSNLSPLQFIESKKYSVNNTPNLIQKNLNFSKNLQAKNNNRSHQTSVKFKHKDYECEDESDVEMHDQCVGQSRKASPDREYEDDQDSYEDDNQDQMQQIQRSRKRESKMRSKIVAKMQSTQDLKFKQGEMKQKSTSHVSKNTTPKQKDQPLKSSLKQQKDQKQSKQDYF</sequence>
<dbReference type="GO" id="GO:0005765">
    <property type="term" value="C:lysosomal membrane"/>
    <property type="evidence" value="ECO:0007669"/>
    <property type="project" value="UniProtKB-SubCell"/>
</dbReference>
<evidence type="ECO:0000256" key="1">
    <source>
        <dbReference type="ARBA" id="ARBA00004127"/>
    </source>
</evidence>
<dbReference type="Proteomes" id="UP000039865">
    <property type="component" value="Unassembled WGS sequence"/>
</dbReference>
<evidence type="ECO:0000313" key="6">
    <source>
        <dbReference type="Proteomes" id="UP000039865"/>
    </source>
</evidence>
<feature type="compositionally biased region" description="Basic and acidic residues" evidence="4">
    <location>
        <begin position="1205"/>
        <end position="1221"/>
    </location>
</feature>
<gene>
    <name evidence="5" type="primary">Contig3970.g4256</name>
    <name evidence="5" type="ORF">STYLEM_14176</name>
</gene>
<organism evidence="5 6">
    <name type="scientific">Stylonychia lemnae</name>
    <name type="common">Ciliate</name>
    <dbReference type="NCBI Taxonomy" id="5949"/>
    <lineage>
        <taxon>Eukaryota</taxon>
        <taxon>Sar</taxon>
        <taxon>Alveolata</taxon>
        <taxon>Ciliophora</taxon>
        <taxon>Intramacronucleata</taxon>
        <taxon>Spirotrichea</taxon>
        <taxon>Stichotrichia</taxon>
        <taxon>Sporadotrichida</taxon>
        <taxon>Oxytrichidae</taxon>
        <taxon>Stylonychinae</taxon>
        <taxon>Stylonychia</taxon>
    </lineage>
</organism>
<feature type="compositionally biased region" description="Polar residues" evidence="4">
    <location>
        <begin position="1443"/>
        <end position="1454"/>
    </location>
</feature>
<feature type="region of interest" description="Disordered" evidence="4">
    <location>
        <begin position="233"/>
        <end position="275"/>
    </location>
</feature>
<feature type="compositionally biased region" description="Polar residues" evidence="4">
    <location>
        <begin position="233"/>
        <end position="245"/>
    </location>
</feature>
<dbReference type="EMBL" id="CCKQ01013446">
    <property type="protein sequence ID" value="CDW85106.1"/>
    <property type="molecule type" value="Genomic_DNA"/>
</dbReference>
<name>A0A078ASW0_STYLE</name>
<evidence type="ECO:0000256" key="2">
    <source>
        <dbReference type="ARBA" id="ARBA00004177"/>
    </source>
</evidence>
<comment type="subcellular location">
    <subcellularLocation>
        <location evidence="1">Endomembrane system</location>
        <topology evidence="1">Multi-pass membrane protein</topology>
    </subcellularLocation>
    <subcellularLocation>
        <location evidence="2">Endosome</location>
    </subcellularLocation>
    <subcellularLocation>
        <location evidence="3">Lysosome membrane</location>
    </subcellularLocation>
</comment>
<feature type="region of interest" description="Disordered" evidence="4">
    <location>
        <begin position="1175"/>
        <end position="1221"/>
    </location>
</feature>
<reference evidence="5 6" key="1">
    <citation type="submission" date="2014-06" db="EMBL/GenBank/DDBJ databases">
        <authorList>
            <person name="Swart Estienne"/>
        </authorList>
    </citation>
    <scope>NUCLEOTIDE SEQUENCE [LARGE SCALE GENOMIC DNA]</scope>
    <source>
        <strain evidence="5 6">130c</strain>
    </source>
</reference>
<feature type="compositionally biased region" description="Polar residues" evidence="4">
    <location>
        <begin position="1188"/>
        <end position="1203"/>
    </location>
</feature>
<feature type="compositionally biased region" description="Basic and acidic residues" evidence="4">
    <location>
        <begin position="1433"/>
        <end position="1442"/>
    </location>
</feature>
<protein>
    <submittedName>
        <fullName evidence="5">Uncharacterized protein</fullName>
    </submittedName>
</protein>
<evidence type="ECO:0000256" key="3">
    <source>
        <dbReference type="ARBA" id="ARBA00004656"/>
    </source>
</evidence>
<dbReference type="GO" id="GO:0005768">
    <property type="term" value="C:endosome"/>
    <property type="evidence" value="ECO:0007669"/>
    <property type="project" value="UniProtKB-SubCell"/>
</dbReference>
<evidence type="ECO:0000313" key="5">
    <source>
        <dbReference type="EMBL" id="CDW85106.1"/>
    </source>
</evidence>
<feature type="region of interest" description="Disordered" evidence="4">
    <location>
        <begin position="1368"/>
        <end position="1479"/>
    </location>
</feature>
<feature type="region of interest" description="Disordered" evidence="4">
    <location>
        <begin position="1265"/>
        <end position="1287"/>
    </location>
</feature>
<feature type="compositionally biased region" description="Basic and acidic residues" evidence="4">
    <location>
        <begin position="1175"/>
        <end position="1187"/>
    </location>
</feature>
<feature type="region of interest" description="Disordered" evidence="4">
    <location>
        <begin position="1"/>
        <end position="20"/>
    </location>
</feature>